<dbReference type="AlphaFoldDB" id="A0A4Z0HT27"/>
<protein>
    <recommendedName>
        <fullName evidence="3">Tetratricopeptide repeat protein</fullName>
    </recommendedName>
</protein>
<organism evidence="1 2">
    <name type="scientific">Mycolicibacterium peregrinum</name>
    <name type="common">Mycobacterium peregrinum</name>
    <dbReference type="NCBI Taxonomy" id="43304"/>
    <lineage>
        <taxon>Bacteria</taxon>
        <taxon>Bacillati</taxon>
        <taxon>Actinomycetota</taxon>
        <taxon>Actinomycetes</taxon>
        <taxon>Mycobacteriales</taxon>
        <taxon>Mycobacteriaceae</taxon>
        <taxon>Mycolicibacterium</taxon>
    </lineage>
</organism>
<gene>
    <name evidence="1" type="ORF">EJD98_02500</name>
</gene>
<comment type="caution">
    <text evidence="1">The sequence shown here is derived from an EMBL/GenBank/DDBJ whole genome shotgun (WGS) entry which is preliminary data.</text>
</comment>
<dbReference type="Proteomes" id="UP000297792">
    <property type="component" value="Unassembled WGS sequence"/>
</dbReference>
<dbReference type="RefSeq" id="WP_135358456.1">
    <property type="nucleotide sequence ID" value="NZ_RWJZ01000001.1"/>
</dbReference>
<evidence type="ECO:0000313" key="1">
    <source>
        <dbReference type="EMBL" id="TGB47794.1"/>
    </source>
</evidence>
<keyword evidence="2" id="KW-1185">Reference proteome</keyword>
<reference evidence="1 2" key="1">
    <citation type="submission" date="2018-12" db="EMBL/GenBank/DDBJ databases">
        <title>Draft genome sequences of Mycolicibacterium peregrinum isolated from a pig with lymphadenitis and from soil on the same Japanese pig farm.</title>
        <authorList>
            <person name="Komatsu T."/>
            <person name="Ohya K."/>
            <person name="Sawai K."/>
            <person name="Odoi J.O."/>
            <person name="Otsu K."/>
            <person name="Ota A."/>
            <person name="Ito T."/>
            <person name="Kawai M."/>
            <person name="Maruyama F."/>
        </authorList>
    </citation>
    <scope>NUCLEOTIDE SEQUENCE [LARGE SCALE GENOMIC DNA]</scope>
    <source>
        <strain evidence="1 2">138</strain>
    </source>
</reference>
<accession>A0A4Z0HT27</accession>
<name>A0A4Z0HT27_MYCPR</name>
<dbReference type="EMBL" id="RWKA01000001">
    <property type="protein sequence ID" value="TGB47794.1"/>
    <property type="molecule type" value="Genomic_DNA"/>
</dbReference>
<sequence>MTVTRVRLEQLEWAFARGVQREIPGIEASVEIARPRMERANALNVRGVSTADALVAARLYGETAALGTRLGVEELSTEARSRFAQLIAWCAVPNRDEARQRAAALFHELGDELAARNDRDGAAAMWMNSGLSVVEMRNPSGDELIAARNLLDKALRMRKRNTVDFAYSQLNLAAADLLTLSSRLRRSEHPAAFQEILRALDRSAQVFKKHDGPNYRWAYHRSVIDALTQWLEFEIERSEESLYAASVPEGFSLPNSIDLSGAGLVRVIARNPSVLRLSEVPN</sequence>
<proteinExistence type="predicted"/>
<evidence type="ECO:0000313" key="2">
    <source>
        <dbReference type="Proteomes" id="UP000297792"/>
    </source>
</evidence>
<evidence type="ECO:0008006" key="3">
    <source>
        <dbReference type="Google" id="ProtNLM"/>
    </source>
</evidence>